<dbReference type="PANTHER" id="PTHR33525">
    <property type="match status" value="1"/>
</dbReference>
<evidence type="ECO:0000313" key="2">
    <source>
        <dbReference type="EMBL" id="QJW95091.1"/>
    </source>
</evidence>
<organism evidence="2 3">
    <name type="scientific">Frigoriglobus tundricola</name>
    <dbReference type="NCBI Taxonomy" id="2774151"/>
    <lineage>
        <taxon>Bacteria</taxon>
        <taxon>Pseudomonadati</taxon>
        <taxon>Planctomycetota</taxon>
        <taxon>Planctomycetia</taxon>
        <taxon>Gemmatales</taxon>
        <taxon>Gemmataceae</taxon>
        <taxon>Frigoriglobus</taxon>
    </lineage>
</organism>
<keyword evidence="3" id="KW-1185">Reference proteome</keyword>
<dbReference type="KEGG" id="ftj:FTUN_2617"/>
<reference evidence="3" key="1">
    <citation type="submission" date="2020-05" db="EMBL/GenBank/DDBJ databases">
        <title>Frigoriglobus tundricola gen. nov., sp. nov., a psychrotolerant cellulolytic planctomycete of the family Gemmataceae with two divergent copies of 16S rRNA gene.</title>
        <authorList>
            <person name="Kulichevskaya I.S."/>
            <person name="Ivanova A.A."/>
            <person name="Naumoff D.G."/>
            <person name="Beletsky A.V."/>
            <person name="Rijpstra W.I.C."/>
            <person name="Sinninghe Damste J.S."/>
            <person name="Mardanov A.V."/>
            <person name="Ravin N.V."/>
            <person name="Dedysh S.N."/>
        </authorList>
    </citation>
    <scope>NUCLEOTIDE SEQUENCE [LARGE SCALE GENOMIC DNA]</scope>
    <source>
        <strain evidence="3">PL17</strain>
    </source>
</reference>
<dbReference type="RefSeq" id="WP_171470955.1">
    <property type="nucleotide sequence ID" value="NZ_CP053452.2"/>
</dbReference>
<dbReference type="InterPro" id="IPR052340">
    <property type="entry name" value="RNase_Y/CdgJ"/>
</dbReference>
<dbReference type="PROSITE" id="PS51833">
    <property type="entry name" value="HDOD"/>
    <property type="match status" value="1"/>
</dbReference>
<dbReference type="PANTHER" id="PTHR33525:SF3">
    <property type="entry name" value="RIBONUCLEASE Y"/>
    <property type="match status" value="1"/>
</dbReference>
<proteinExistence type="predicted"/>
<dbReference type="InterPro" id="IPR013976">
    <property type="entry name" value="HDOD"/>
</dbReference>
<evidence type="ECO:0000259" key="1">
    <source>
        <dbReference type="PROSITE" id="PS51833"/>
    </source>
</evidence>
<accession>A0A6M5YPD7</accession>
<dbReference type="SUPFAM" id="SSF109604">
    <property type="entry name" value="HD-domain/PDEase-like"/>
    <property type="match status" value="1"/>
</dbReference>
<gene>
    <name evidence="2" type="ORF">FTUN_2617</name>
</gene>
<dbReference type="Proteomes" id="UP000503447">
    <property type="component" value="Chromosome"/>
</dbReference>
<sequence length="336" mass="36036">MAAHITGWITRSATTRSVPTPRLPASREAILEAVLHPSRLPAIPAVAVKVAGAAGRPDTLPGDVGAIIAAGDPGFSAALLQAVNTAREGPSRALGSVERAVMVVGLNRVRTLALSLSLPTMRPQSRFDPAALAHSFSSVGGAIVAREVAAHIGRPSPEDDLNAALLRDLGALLIQQTFPKAWAALPPHPEDPLGEEVCARERDMFGIDHAEVGAEALHRWGLPDEVVEPIRHHHNPERLADTPHAGRAELLWFAGLLARIDTLTEHPEALDRVLDVAARRFALPMPRLAEFLDKVRPKIDAFAATIDREIGRSPDYYSLLSAATDELWRLAPAGRT</sequence>
<protein>
    <recommendedName>
        <fullName evidence="1">HDOD domain-containing protein</fullName>
    </recommendedName>
</protein>
<dbReference type="EMBL" id="CP053452">
    <property type="protein sequence ID" value="QJW95091.1"/>
    <property type="molecule type" value="Genomic_DNA"/>
</dbReference>
<evidence type="ECO:0000313" key="3">
    <source>
        <dbReference type="Proteomes" id="UP000503447"/>
    </source>
</evidence>
<dbReference type="Gene3D" id="1.10.3210.10">
    <property type="entry name" value="Hypothetical protein af1432"/>
    <property type="match status" value="1"/>
</dbReference>
<name>A0A6M5YPD7_9BACT</name>
<feature type="domain" description="HDOD" evidence="1">
    <location>
        <begin position="40"/>
        <end position="236"/>
    </location>
</feature>
<dbReference type="Pfam" id="PF08668">
    <property type="entry name" value="HDOD"/>
    <property type="match status" value="1"/>
</dbReference>
<dbReference type="AlphaFoldDB" id="A0A6M5YPD7"/>